<accession>A0ABT7EGG7</accession>
<proteinExistence type="predicted"/>
<organism evidence="2 3">
    <name type="scientific">Pseudoalteromonas obscura</name>
    <dbReference type="NCBI Taxonomy" id="3048491"/>
    <lineage>
        <taxon>Bacteria</taxon>
        <taxon>Pseudomonadati</taxon>
        <taxon>Pseudomonadota</taxon>
        <taxon>Gammaproteobacteria</taxon>
        <taxon>Alteromonadales</taxon>
        <taxon>Pseudoalteromonadaceae</taxon>
        <taxon>Pseudoalteromonas</taxon>
    </lineage>
</organism>
<dbReference type="RefSeq" id="WP_211009160.1">
    <property type="nucleotide sequence ID" value="NZ_JASJUT010000001.1"/>
</dbReference>
<protein>
    <submittedName>
        <fullName evidence="2">Uncharacterized protein</fullName>
    </submittedName>
</protein>
<feature type="signal peptide" evidence="1">
    <location>
        <begin position="1"/>
        <end position="21"/>
    </location>
</feature>
<dbReference type="EMBL" id="JASJUT010000001">
    <property type="protein sequence ID" value="MDK2594132.1"/>
    <property type="molecule type" value="Genomic_DNA"/>
</dbReference>
<keyword evidence="3" id="KW-1185">Reference proteome</keyword>
<evidence type="ECO:0000256" key="1">
    <source>
        <dbReference type="SAM" id="SignalP"/>
    </source>
</evidence>
<sequence length="91" mass="10317">MISKKVLCAVSLTLLSFNSLAVMDLAEYQHRAYTETGRCVVDYPNYLLAINYAQQNGLITASAARWARATGYYPVIGFWDRRIHGVCRQKI</sequence>
<feature type="chain" id="PRO_5045722842" evidence="1">
    <location>
        <begin position="22"/>
        <end position="91"/>
    </location>
</feature>
<name>A0ABT7EGG7_9GAMM</name>
<comment type="caution">
    <text evidence="2">The sequence shown here is derived from an EMBL/GenBank/DDBJ whole genome shotgun (WGS) entry which is preliminary data.</text>
</comment>
<reference evidence="2 3" key="1">
    <citation type="submission" date="2023-05" db="EMBL/GenBank/DDBJ databases">
        <title>Pseudoalteromonas ardens sp. nov., Pseudoalteromonas obscura sp. nov., and Pseudoalteromonas umbrosa sp. nov., isolated from the coral Montipora capitata.</title>
        <authorList>
            <person name="Thomas E.M."/>
            <person name="Smith E.M."/>
            <person name="Papke E."/>
            <person name="Shlafstein M.D."/>
            <person name="Oline D.K."/>
            <person name="Videau P."/>
            <person name="Saw J.H."/>
            <person name="Strangman W.K."/>
            <person name="Ushijima B."/>
        </authorList>
    </citation>
    <scope>NUCLEOTIDE SEQUENCE [LARGE SCALE GENOMIC DNA]</scope>
    <source>
        <strain evidence="2 3">P94</strain>
    </source>
</reference>
<dbReference type="Proteomes" id="UP001231915">
    <property type="component" value="Unassembled WGS sequence"/>
</dbReference>
<keyword evidence="1" id="KW-0732">Signal</keyword>
<evidence type="ECO:0000313" key="2">
    <source>
        <dbReference type="EMBL" id="MDK2594132.1"/>
    </source>
</evidence>
<gene>
    <name evidence="2" type="ORF">QNM18_03480</name>
</gene>
<evidence type="ECO:0000313" key="3">
    <source>
        <dbReference type="Proteomes" id="UP001231915"/>
    </source>
</evidence>